<keyword evidence="6" id="KW-0949">S-adenosyl-L-methionine</keyword>
<accession>A0A0N4V0G4</accession>
<dbReference type="FunFam" id="1.20.990.10:FF:000007">
    <property type="entry name" value="Methionine synthase reductase"/>
    <property type="match status" value="1"/>
</dbReference>
<dbReference type="AlphaFoldDB" id="A0A0N4V0G4"/>
<dbReference type="InterPro" id="IPR001709">
    <property type="entry name" value="Flavoprot_Pyr_Nucl_cyt_Rdtase"/>
</dbReference>
<proteinExistence type="predicted"/>
<dbReference type="Pfam" id="PF00258">
    <property type="entry name" value="Flavodoxin_1"/>
    <property type="match status" value="1"/>
</dbReference>
<dbReference type="Proteomes" id="UP000274131">
    <property type="component" value="Unassembled WGS sequence"/>
</dbReference>
<dbReference type="EMBL" id="UXUI01007512">
    <property type="protein sequence ID" value="VDD87971.1"/>
    <property type="molecule type" value="Genomic_DNA"/>
</dbReference>
<organism evidence="17">
    <name type="scientific">Enterobius vermicularis</name>
    <name type="common">Human pinworm</name>
    <dbReference type="NCBI Taxonomy" id="51028"/>
    <lineage>
        <taxon>Eukaryota</taxon>
        <taxon>Metazoa</taxon>
        <taxon>Ecdysozoa</taxon>
        <taxon>Nematoda</taxon>
        <taxon>Chromadorea</taxon>
        <taxon>Rhabditida</taxon>
        <taxon>Spirurina</taxon>
        <taxon>Oxyuridomorpha</taxon>
        <taxon>Oxyuroidea</taxon>
        <taxon>Oxyuridae</taxon>
        <taxon>Enterobius</taxon>
    </lineage>
</organism>
<dbReference type="InterPro" id="IPR003097">
    <property type="entry name" value="CysJ-like_FAD-binding"/>
</dbReference>
<reference evidence="15 16" key="2">
    <citation type="submission" date="2018-10" db="EMBL/GenBank/DDBJ databases">
        <authorList>
            <consortium name="Pathogen Informatics"/>
        </authorList>
    </citation>
    <scope>NUCLEOTIDE SEQUENCE [LARGE SCALE GENOMIC DNA]</scope>
</reference>
<dbReference type="GO" id="GO:0010181">
    <property type="term" value="F:FMN binding"/>
    <property type="evidence" value="ECO:0007669"/>
    <property type="project" value="InterPro"/>
</dbReference>
<evidence type="ECO:0000256" key="9">
    <source>
        <dbReference type="ARBA" id="ARBA00023002"/>
    </source>
</evidence>
<gene>
    <name evidence="15" type="ORF">EVEC_LOCUS3114</name>
</gene>
<evidence type="ECO:0000313" key="15">
    <source>
        <dbReference type="EMBL" id="VDD87971.1"/>
    </source>
</evidence>
<dbReference type="Gene3D" id="3.40.50.80">
    <property type="entry name" value="Nucleotide-binding domain of ferredoxin-NADP reductase (FNR) module"/>
    <property type="match status" value="1"/>
</dbReference>
<dbReference type="PROSITE" id="PS51384">
    <property type="entry name" value="FAD_FR"/>
    <property type="match status" value="1"/>
</dbReference>
<evidence type="ECO:0000313" key="16">
    <source>
        <dbReference type="Proteomes" id="UP000274131"/>
    </source>
</evidence>
<dbReference type="Gene3D" id="2.40.30.10">
    <property type="entry name" value="Translation factors"/>
    <property type="match status" value="1"/>
</dbReference>
<name>A0A0N4V0G4_ENTVE</name>
<keyword evidence="3" id="KW-0028">Amino-acid biosynthesis</keyword>
<evidence type="ECO:0000256" key="6">
    <source>
        <dbReference type="ARBA" id="ARBA00022691"/>
    </source>
</evidence>
<dbReference type="InterPro" id="IPR017927">
    <property type="entry name" value="FAD-bd_FR_type"/>
</dbReference>
<protein>
    <recommendedName>
        <fullName evidence="12">Methionine synthase reductase</fullName>
        <ecNumber evidence="11">1.16.1.8</ecNumber>
    </recommendedName>
</protein>
<evidence type="ECO:0000313" key="17">
    <source>
        <dbReference type="WBParaSite" id="EVEC_0000340601-mRNA-1"/>
    </source>
</evidence>
<dbReference type="Gene3D" id="3.40.50.360">
    <property type="match status" value="1"/>
</dbReference>
<dbReference type="FunFam" id="3.40.50.360:FF:000059">
    <property type="entry name" value="5-methyltetrahydrofolate-homocysteine methyltransferase reductase"/>
    <property type="match status" value="1"/>
</dbReference>
<feature type="domain" description="FAD-binding FR-type" evidence="14">
    <location>
        <begin position="291"/>
        <end position="538"/>
    </location>
</feature>
<keyword evidence="5" id="KW-0288">FMN</keyword>
<dbReference type="PANTHER" id="PTHR19384">
    <property type="entry name" value="NITRIC OXIDE SYNTHASE-RELATED"/>
    <property type="match status" value="1"/>
</dbReference>
<dbReference type="GO" id="GO:0030586">
    <property type="term" value="F:[methionine synthase] reductase (NADPH) activity"/>
    <property type="evidence" value="ECO:0007669"/>
    <property type="project" value="UniProtKB-EC"/>
</dbReference>
<evidence type="ECO:0000256" key="10">
    <source>
        <dbReference type="ARBA" id="ARBA00023167"/>
    </source>
</evidence>
<dbReference type="PROSITE" id="PS50902">
    <property type="entry name" value="FLAVODOXIN_LIKE"/>
    <property type="match status" value="1"/>
</dbReference>
<comment type="cofactor">
    <cofactor evidence="1">
        <name>FMN</name>
        <dbReference type="ChEBI" id="CHEBI:58210"/>
    </cofactor>
</comment>
<dbReference type="SUPFAM" id="SSF52343">
    <property type="entry name" value="Ferredoxin reductase-like, C-terminal NADP-linked domain"/>
    <property type="match status" value="1"/>
</dbReference>
<dbReference type="InterPro" id="IPR039261">
    <property type="entry name" value="FNR_nucleotide-bd"/>
</dbReference>
<sequence length="713" mass="80687">MQACRGRCLILYGSQTGQSKAVAEILAERCRRLGLETALFELDDRGAFIYNDVFKFRIEQEPLVIVICSSTGSGDPPDNAVRFMRWISRRNQPEDLLQSTSFMLLGLGDSNYTSFQGVPRKIEKCLLRLGAKKLVETGFADDQVGLEVVVEPWLDKAILRIGDWFQLPSKEIKELITTSIQASEDKSRTLERLKISTTELGKKMEEPEDMSYEEEEDEEEAELEEVVLKPTKTVWPTGSPSLVKGTESLTSAELQVPVPQMTYLASSVTHEKFDSGTALWQNGFRFPGAIQEVFIARVVGTIELTKPGAAKMKREIHIDVGDLVEKINFEPGDALYFIVPNPREEVNLILERMNLLTVANQKCLIRVHPRTEKKDAALPGYIPEISSLREIFTYCLDIRRSPSRPLLRCLAETAKDAGEKRRLLELCSAQGTSDFTTYVRQAGISLADLLFAFPSCRPSADRLIELLPRLQPRPYTICSTKASWGSRLRFIYSLMPFQVSEGRQYHRYGLCSGWLSTLKIGDNVKVLLKEPARFRLPPPSVKNVDIRKIPLIMIGPGTGIAPFLCFLEHIYNQKSDDTKEDVTRELYFGCRRFDVDCICRREMEFFEKVGVLTHLDLCESQPRDEGSNATPRYVQDALLLRGKQIADMISGSTTSSEQPARIYVCGDAKGMAKDVFSTFIRIIHEHTGKTEEEARQFMETLVKEDHYLEDAWA</sequence>
<evidence type="ECO:0000256" key="8">
    <source>
        <dbReference type="ARBA" id="ARBA00022857"/>
    </source>
</evidence>
<dbReference type="GO" id="GO:0050660">
    <property type="term" value="F:flavin adenine dinucleotide binding"/>
    <property type="evidence" value="ECO:0007669"/>
    <property type="project" value="TreeGrafter"/>
</dbReference>
<keyword evidence="10" id="KW-0486">Methionine biosynthesis</keyword>
<evidence type="ECO:0000256" key="2">
    <source>
        <dbReference type="ARBA" id="ARBA00001974"/>
    </source>
</evidence>
<evidence type="ECO:0000256" key="11">
    <source>
        <dbReference type="ARBA" id="ARBA00039088"/>
    </source>
</evidence>
<dbReference type="GO" id="GO:0050667">
    <property type="term" value="P:homocysteine metabolic process"/>
    <property type="evidence" value="ECO:0007669"/>
    <property type="project" value="TreeGrafter"/>
</dbReference>
<dbReference type="EC" id="1.16.1.8" evidence="11"/>
<keyword evidence="4" id="KW-0285">Flavoprotein</keyword>
<keyword evidence="16" id="KW-1185">Reference proteome</keyword>
<keyword evidence="7" id="KW-0274">FAD</keyword>
<dbReference type="PANTHER" id="PTHR19384:SF84">
    <property type="entry name" value="METHIONINE SYNTHASE REDUCTASE"/>
    <property type="match status" value="1"/>
</dbReference>
<evidence type="ECO:0000256" key="3">
    <source>
        <dbReference type="ARBA" id="ARBA00022605"/>
    </source>
</evidence>
<evidence type="ECO:0000259" key="13">
    <source>
        <dbReference type="PROSITE" id="PS50902"/>
    </source>
</evidence>
<dbReference type="GO" id="GO:0005829">
    <property type="term" value="C:cytosol"/>
    <property type="evidence" value="ECO:0007669"/>
    <property type="project" value="TreeGrafter"/>
</dbReference>
<dbReference type="SUPFAM" id="SSF63380">
    <property type="entry name" value="Riboflavin synthase domain-like"/>
    <property type="match status" value="1"/>
</dbReference>
<dbReference type="Pfam" id="PF00175">
    <property type="entry name" value="NAD_binding_1"/>
    <property type="match status" value="1"/>
</dbReference>
<reference evidence="17" key="1">
    <citation type="submission" date="2017-02" db="UniProtKB">
        <authorList>
            <consortium name="WormBaseParasite"/>
        </authorList>
    </citation>
    <scope>IDENTIFICATION</scope>
</reference>
<evidence type="ECO:0000256" key="1">
    <source>
        <dbReference type="ARBA" id="ARBA00001917"/>
    </source>
</evidence>
<dbReference type="WBParaSite" id="EVEC_0000340601-mRNA-1">
    <property type="protein sequence ID" value="EVEC_0000340601-mRNA-1"/>
    <property type="gene ID" value="EVEC_0000340601"/>
</dbReference>
<dbReference type="InterPro" id="IPR023173">
    <property type="entry name" value="NADPH_Cyt_P450_Rdtase_alpha"/>
</dbReference>
<dbReference type="InterPro" id="IPR017938">
    <property type="entry name" value="Riboflavin_synthase-like_b-brl"/>
</dbReference>
<dbReference type="Pfam" id="PF00667">
    <property type="entry name" value="FAD_binding_1"/>
    <property type="match status" value="1"/>
</dbReference>
<dbReference type="PRINTS" id="PR00371">
    <property type="entry name" value="FPNCR"/>
</dbReference>
<dbReference type="Gene3D" id="1.20.990.10">
    <property type="entry name" value="NADPH-cytochrome p450 Reductase, Chain A, domain 3"/>
    <property type="match status" value="1"/>
</dbReference>
<dbReference type="STRING" id="51028.A0A0N4V0G4"/>
<dbReference type="InterPro" id="IPR001433">
    <property type="entry name" value="OxRdtase_FAD/NAD-bd"/>
</dbReference>
<dbReference type="SUPFAM" id="SSF52218">
    <property type="entry name" value="Flavoproteins"/>
    <property type="match status" value="1"/>
</dbReference>
<keyword evidence="8" id="KW-0521">NADP</keyword>
<evidence type="ECO:0000256" key="4">
    <source>
        <dbReference type="ARBA" id="ARBA00022630"/>
    </source>
</evidence>
<comment type="cofactor">
    <cofactor evidence="2">
        <name>FAD</name>
        <dbReference type="ChEBI" id="CHEBI:57692"/>
    </cofactor>
</comment>
<dbReference type="InterPro" id="IPR029039">
    <property type="entry name" value="Flavoprotein-like_sf"/>
</dbReference>
<evidence type="ECO:0000256" key="12">
    <source>
        <dbReference type="ARBA" id="ARBA00040659"/>
    </source>
</evidence>
<dbReference type="GO" id="GO:0009086">
    <property type="term" value="P:methionine biosynthetic process"/>
    <property type="evidence" value="ECO:0007669"/>
    <property type="project" value="UniProtKB-KW"/>
</dbReference>
<evidence type="ECO:0000256" key="7">
    <source>
        <dbReference type="ARBA" id="ARBA00022827"/>
    </source>
</evidence>
<dbReference type="OrthoDB" id="1856718at2759"/>
<evidence type="ECO:0000259" key="14">
    <source>
        <dbReference type="PROSITE" id="PS51384"/>
    </source>
</evidence>
<dbReference type="InterPro" id="IPR008254">
    <property type="entry name" value="Flavodoxin/NO_synth"/>
</dbReference>
<feature type="domain" description="Flavodoxin-like" evidence="13">
    <location>
        <begin position="8"/>
        <end position="158"/>
    </location>
</feature>
<keyword evidence="9" id="KW-0560">Oxidoreductase</keyword>
<dbReference type="PRINTS" id="PR00369">
    <property type="entry name" value="FLAVODOXIN"/>
</dbReference>
<evidence type="ECO:0000256" key="5">
    <source>
        <dbReference type="ARBA" id="ARBA00022643"/>
    </source>
</evidence>
<dbReference type="InterPro" id="IPR001094">
    <property type="entry name" value="Flavdoxin-like"/>
</dbReference>